<feature type="signal peptide" evidence="2">
    <location>
        <begin position="1"/>
        <end position="23"/>
    </location>
</feature>
<dbReference type="OrthoDB" id="5512939at2"/>
<protein>
    <recommendedName>
        <fullName evidence="5">Secreted protein</fullName>
    </recommendedName>
</protein>
<gene>
    <name evidence="3" type="ORF">SOCEGT47_023780</name>
</gene>
<feature type="compositionally biased region" description="Basic and acidic residues" evidence="1">
    <location>
        <begin position="77"/>
        <end position="106"/>
    </location>
</feature>
<dbReference type="Proteomes" id="UP000295781">
    <property type="component" value="Chromosome"/>
</dbReference>
<feature type="chain" id="PRO_5020575880" description="Secreted protein" evidence="2">
    <location>
        <begin position="24"/>
        <end position="276"/>
    </location>
</feature>
<dbReference type="AlphaFoldDB" id="A0A4V0ND94"/>
<dbReference type="EMBL" id="CP012670">
    <property type="protein sequence ID" value="AUX21882.1"/>
    <property type="molecule type" value="Genomic_DNA"/>
</dbReference>
<sequence length="276" mass="28677">MKSNRSIHLALALGALAAVPALAAAQTGSSGAPQQRESGAQGGAQQQQGGAQQQQRGAQQQGSAQQGGQPGASGGERAQRKEEGQKDQGQKDQGKQKQAMRLHERISYPVEDGCTYTASVDGKIEQTKAGKSQQPSGAQPGDSGQGRGGPGAQGRTGGAAQDQDSSGRQAQAGAQAGGQAGAGDQEKVKPNLTLTASVSCPDKADIRVKDTLKTDTPITRSELEDMISRRTSITTEKDGRFCMYVPQFEVGREKLSGRGVAQLCRVPSQGQKHGMR</sequence>
<evidence type="ECO:0000313" key="3">
    <source>
        <dbReference type="EMBL" id="AUX21882.1"/>
    </source>
</evidence>
<organism evidence="3 4">
    <name type="scientific">Sorangium cellulosum</name>
    <name type="common">Polyangium cellulosum</name>
    <dbReference type="NCBI Taxonomy" id="56"/>
    <lineage>
        <taxon>Bacteria</taxon>
        <taxon>Pseudomonadati</taxon>
        <taxon>Myxococcota</taxon>
        <taxon>Polyangia</taxon>
        <taxon>Polyangiales</taxon>
        <taxon>Polyangiaceae</taxon>
        <taxon>Sorangium</taxon>
    </lineage>
</organism>
<evidence type="ECO:0000313" key="4">
    <source>
        <dbReference type="Proteomes" id="UP000295781"/>
    </source>
</evidence>
<evidence type="ECO:0000256" key="2">
    <source>
        <dbReference type="SAM" id="SignalP"/>
    </source>
</evidence>
<keyword evidence="2" id="KW-0732">Signal</keyword>
<feature type="compositionally biased region" description="Low complexity" evidence="1">
    <location>
        <begin position="34"/>
        <end position="67"/>
    </location>
</feature>
<evidence type="ECO:0000256" key="1">
    <source>
        <dbReference type="SAM" id="MobiDB-lite"/>
    </source>
</evidence>
<feature type="compositionally biased region" description="Low complexity" evidence="1">
    <location>
        <begin position="158"/>
        <end position="174"/>
    </location>
</feature>
<feature type="region of interest" description="Disordered" evidence="1">
    <location>
        <begin position="125"/>
        <end position="194"/>
    </location>
</feature>
<feature type="compositionally biased region" description="Gly residues" evidence="1">
    <location>
        <begin position="143"/>
        <end position="157"/>
    </location>
</feature>
<dbReference type="RefSeq" id="WP_129347138.1">
    <property type="nucleotide sequence ID" value="NZ_CP012670.1"/>
</dbReference>
<accession>A0A4V0ND94</accession>
<name>A0A4V0ND94_SORCE</name>
<evidence type="ECO:0008006" key="5">
    <source>
        <dbReference type="Google" id="ProtNLM"/>
    </source>
</evidence>
<feature type="region of interest" description="Disordered" evidence="1">
    <location>
        <begin position="24"/>
        <end position="112"/>
    </location>
</feature>
<proteinExistence type="predicted"/>
<reference evidence="3 4" key="1">
    <citation type="submission" date="2015-09" db="EMBL/GenBank/DDBJ databases">
        <title>Sorangium comparison.</title>
        <authorList>
            <person name="Zaburannyi N."/>
            <person name="Bunk B."/>
            <person name="Overmann J."/>
            <person name="Mueller R."/>
        </authorList>
    </citation>
    <scope>NUCLEOTIDE SEQUENCE [LARGE SCALE GENOMIC DNA]</scope>
    <source>
        <strain evidence="3 4">So ceGT47</strain>
    </source>
</reference>